<dbReference type="EMBL" id="ML211128">
    <property type="protein sequence ID" value="TFK88030.1"/>
    <property type="molecule type" value="Genomic_DNA"/>
</dbReference>
<protein>
    <submittedName>
        <fullName evidence="1">Uncharacterized protein</fullName>
    </submittedName>
</protein>
<dbReference type="InParanoid" id="A0A5C3PIJ6"/>
<dbReference type="STRING" id="1314778.A0A5C3PIJ6"/>
<accession>A0A5C3PIJ6</accession>
<dbReference type="AlphaFoldDB" id="A0A5C3PIJ6"/>
<sequence>MNQKLLFPDALQFAVIRIDPLAMVEPLKDPVALEAARSMQCKKYLVFLEAPRDLPMPKSKECRYSVKPVATCLRPADVENGVTPDMVMPIHPNTEHLRGRDPIKASPKFPYDNCFFWIENKMSVCVKVNPAGYDGGKAITVGAREHLAVSRCWSNDFERMESYLEYAEAGHSASPPSAILRGLPSPIITPSYYIPPPGHQFQDDDDDDDDETDVHLGNTQYDGDDHLSLTAASDHLAELKQLFALNPFGWDRDPKEMFLPLVDLWLDLEEHLSAAEIPSPVDFYEEQAAIALLVVLGFLICSV</sequence>
<gene>
    <name evidence="1" type="ORF">K466DRAFT_489729</name>
</gene>
<organism evidence="1 2">
    <name type="scientific">Polyporus arcularius HHB13444</name>
    <dbReference type="NCBI Taxonomy" id="1314778"/>
    <lineage>
        <taxon>Eukaryota</taxon>
        <taxon>Fungi</taxon>
        <taxon>Dikarya</taxon>
        <taxon>Basidiomycota</taxon>
        <taxon>Agaricomycotina</taxon>
        <taxon>Agaricomycetes</taxon>
        <taxon>Polyporales</taxon>
        <taxon>Polyporaceae</taxon>
        <taxon>Polyporus</taxon>
    </lineage>
</organism>
<reference evidence="1 2" key="1">
    <citation type="journal article" date="2019" name="Nat. Ecol. Evol.">
        <title>Megaphylogeny resolves global patterns of mushroom evolution.</title>
        <authorList>
            <person name="Varga T."/>
            <person name="Krizsan K."/>
            <person name="Foldi C."/>
            <person name="Dima B."/>
            <person name="Sanchez-Garcia M."/>
            <person name="Sanchez-Ramirez S."/>
            <person name="Szollosi G.J."/>
            <person name="Szarkandi J.G."/>
            <person name="Papp V."/>
            <person name="Albert L."/>
            <person name="Andreopoulos W."/>
            <person name="Angelini C."/>
            <person name="Antonin V."/>
            <person name="Barry K.W."/>
            <person name="Bougher N.L."/>
            <person name="Buchanan P."/>
            <person name="Buyck B."/>
            <person name="Bense V."/>
            <person name="Catcheside P."/>
            <person name="Chovatia M."/>
            <person name="Cooper J."/>
            <person name="Damon W."/>
            <person name="Desjardin D."/>
            <person name="Finy P."/>
            <person name="Geml J."/>
            <person name="Haridas S."/>
            <person name="Hughes K."/>
            <person name="Justo A."/>
            <person name="Karasinski D."/>
            <person name="Kautmanova I."/>
            <person name="Kiss B."/>
            <person name="Kocsube S."/>
            <person name="Kotiranta H."/>
            <person name="LaButti K.M."/>
            <person name="Lechner B.E."/>
            <person name="Liimatainen K."/>
            <person name="Lipzen A."/>
            <person name="Lukacs Z."/>
            <person name="Mihaltcheva S."/>
            <person name="Morgado L.N."/>
            <person name="Niskanen T."/>
            <person name="Noordeloos M.E."/>
            <person name="Ohm R.A."/>
            <person name="Ortiz-Santana B."/>
            <person name="Ovrebo C."/>
            <person name="Racz N."/>
            <person name="Riley R."/>
            <person name="Savchenko A."/>
            <person name="Shiryaev A."/>
            <person name="Soop K."/>
            <person name="Spirin V."/>
            <person name="Szebenyi C."/>
            <person name="Tomsovsky M."/>
            <person name="Tulloss R.E."/>
            <person name="Uehling J."/>
            <person name="Grigoriev I.V."/>
            <person name="Vagvolgyi C."/>
            <person name="Papp T."/>
            <person name="Martin F.M."/>
            <person name="Miettinen O."/>
            <person name="Hibbett D.S."/>
            <person name="Nagy L.G."/>
        </authorList>
    </citation>
    <scope>NUCLEOTIDE SEQUENCE [LARGE SCALE GENOMIC DNA]</scope>
    <source>
        <strain evidence="1 2">HHB13444</strain>
    </source>
</reference>
<evidence type="ECO:0000313" key="2">
    <source>
        <dbReference type="Proteomes" id="UP000308197"/>
    </source>
</evidence>
<dbReference type="Proteomes" id="UP000308197">
    <property type="component" value="Unassembled WGS sequence"/>
</dbReference>
<evidence type="ECO:0000313" key="1">
    <source>
        <dbReference type="EMBL" id="TFK88030.1"/>
    </source>
</evidence>
<proteinExistence type="predicted"/>
<keyword evidence="2" id="KW-1185">Reference proteome</keyword>
<name>A0A5C3PIJ6_9APHY</name>